<evidence type="ECO:0000313" key="2">
    <source>
        <dbReference type="Proteomes" id="UP000269198"/>
    </source>
</evidence>
<dbReference type="Proteomes" id="UP000269198">
    <property type="component" value="Unassembled WGS sequence"/>
</dbReference>
<dbReference type="RefSeq" id="WP_123203628.1">
    <property type="nucleotide sequence ID" value="NZ_RJMB01000043.1"/>
</dbReference>
<sequence length="100" mass="11015">MSIDPGSLDQLSTKELRQRAVALARHRWDVGFFWRLLRTLPAAEAAVGHLDHSDASVAQASGLFHEALAAENDPDVQVALRPIYIDYLVEHADEEPDPGS</sequence>
<reference evidence="1 2" key="1">
    <citation type="submission" date="2018-11" db="EMBL/GenBank/DDBJ databases">
        <title>The genome draft of YIM 96095.</title>
        <authorList>
            <person name="Tang S.-K."/>
            <person name="Chunyu W.-X."/>
            <person name="Feng Y.-Z."/>
        </authorList>
    </citation>
    <scope>NUCLEOTIDE SEQUENCE [LARGE SCALE GENOMIC DNA]</scope>
    <source>
        <strain evidence="1 2">YIM 96095</strain>
    </source>
</reference>
<comment type="caution">
    <text evidence="1">The sequence shown here is derived from an EMBL/GenBank/DDBJ whole genome shotgun (WGS) entry which is preliminary data.</text>
</comment>
<dbReference type="EMBL" id="RJMB01000043">
    <property type="protein sequence ID" value="RNL78084.1"/>
    <property type="molecule type" value="Genomic_DNA"/>
</dbReference>
<name>A0A3N0DR12_9ACTN</name>
<accession>A0A3N0DR12</accession>
<proteinExistence type="predicted"/>
<gene>
    <name evidence="1" type="ORF">EFW17_23480</name>
</gene>
<evidence type="ECO:0000313" key="1">
    <source>
        <dbReference type="EMBL" id="RNL78084.1"/>
    </source>
</evidence>
<protein>
    <submittedName>
        <fullName evidence="1">Uncharacterized protein</fullName>
    </submittedName>
</protein>
<dbReference type="OrthoDB" id="3387194at2"/>
<keyword evidence="2" id="KW-1185">Reference proteome</keyword>
<dbReference type="AlphaFoldDB" id="A0A3N0DR12"/>
<organism evidence="1 2">
    <name type="scientific">Halostreptopolyspora alba</name>
    <dbReference type="NCBI Taxonomy" id="2487137"/>
    <lineage>
        <taxon>Bacteria</taxon>
        <taxon>Bacillati</taxon>
        <taxon>Actinomycetota</taxon>
        <taxon>Actinomycetes</taxon>
        <taxon>Streptosporangiales</taxon>
        <taxon>Nocardiopsidaceae</taxon>
        <taxon>Halostreptopolyspora</taxon>
    </lineage>
</organism>